<feature type="non-terminal residue" evidence="1">
    <location>
        <position position="1"/>
    </location>
</feature>
<name>A0A0F9LMK3_9ZZZZ</name>
<dbReference type="EMBL" id="LAZR01006962">
    <property type="protein sequence ID" value="KKM88396.1"/>
    <property type="molecule type" value="Genomic_DNA"/>
</dbReference>
<comment type="caution">
    <text evidence="1">The sequence shown here is derived from an EMBL/GenBank/DDBJ whole genome shotgun (WGS) entry which is preliminary data.</text>
</comment>
<organism evidence="1">
    <name type="scientific">marine sediment metagenome</name>
    <dbReference type="NCBI Taxonomy" id="412755"/>
    <lineage>
        <taxon>unclassified sequences</taxon>
        <taxon>metagenomes</taxon>
        <taxon>ecological metagenomes</taxon>
    </lineage>
</organism>
<protein>
    <submittedName>
        <fullName evidence="1">Uncharacterized protein</fullName>
    </submittedName>
</protein>
<proteinExistence type="predicted"/>
<gene>
    <name evidence="1" type="ORF">LCGC14_1259110</name>
</gene>
<reference evidence="1" key="1">
    <citation type="journal article" date="2015" name="Nature">
        <title>Complex archaea that bridge the gap between prokaryotes and eukaryotes.</title>
        <authorList>
            <person name="Spang A."/>
            <person name="Saw J.H."/>
            <person name="Jorgensen S.L."/>
            <person name="Zaremba-Niedzwiedzka K."/>
            <person name="Martijn J."/>
            <person name="Lind A.E."/>
            <person name="van Eijk R."/>
            <person name="Schleper C."/>
            <person name="Guy L."/>
            <person name="Ettema T.J."/>
        </authorList>
    </citation>
    <scope>NUCLEOTIDE SEQUENCE</scope>
</reference>
<dbReference type="AlphaFoldDB" id="A0A0F9LMK3"/>
<accession>A0A0F9LMK3</accession>
<sequence>TGVVETVRMFQGVDISALTNNTVLGNSDVEESGQFIFADSDGRHVEINIPGIISDYFVAGSNDLDTANPTVDAFVDLMIDGVAVTAGTAIPCNIAETDIVSLVSARKVMRPSGRA</sequence>
<evidence type="ECO:0000313" key="1">
    <source>
        <dbReference type="EMBL" id="KKM88396.1"/>
    </source>
</evidence>